<keyword evidence="5" id="KW-0067">ATP-binding</keyword>
<keyword evidence="6" id="KW-0472">Membrane</keyword>
<evidence type="ECO:0000256" key="2">
    <source>
        <dbReference type="ARBA" id="ARBA00013275"/>
    </source>
</evidence>
<dbReference type="EC" id="6.2.1.1" evidence="2"/>
<dbReference type="GO" id="GO:0006085">
    <property type="term" value="P:acetyl-CoA biosynthetic process"/>
    <property type="evidence" value="ECO:0007669"/>
    <property type="project" value="TreeGrafter"/>
</dbReference>
<feature type="transmembrane region" description="Helical" evidence="6">
    <location>
        <begin position="100"/>
        <end position="122"/>
    </location>
</feature>
<organism evidence="8">
    <name type="scientific">Oppiella nova</name>
    <dbReference type="NCBI Taxonomy" id="334625"/>
    <lineage>
        <taxon>Eukaryota</taxon>
        <taxon>Metazoa</taxon>
        <taxon>Ecdysozoa</taxon>
        <taxon>Arthropoda</taxon>
        <taxon>Chelicerata</taxon>
        <taxon>Arachnida</taxon>
        <taxon>Acari</taxon>
        <taxon>Acariformes</taxon>
        <taxon>Sarcoptiformes</taxon>
        <taxon>Oribatida</taxon>
        <taxon>Brachypylina</taxon>
        <taxon>Oppioidea</taxon>
        <taxon>Oppiidae</taxon>
        <taxon>Oppiella</taxon>
    </lineage>
</organism>
<evidence type="ECO:0000256" key="3">
    <source>
        <dbReference type="ARBA" id="ARBA00022598"/>
    </source>
</evidence>
<dbReference type="OrthoDB" id="1706066at2759"/>
<dbReference type="EMBL" id="CAJPVJ010016735">
    <property type="protein sequence ID" value="CAG2176336.1"/>
    <property type="molecule type" value="Genomic_DNA"/>
</dbReference>
<dbReference type="NCBIfam" id="NF001208">
    <property type="entry name" value="PRK00174.1"/>
    <property type="match status" value="1"/>
</dbReference>
<reference evidence="8" key="1">
    <citation type="submission" date="2020-11" db="EMBL/GenBank/DDBJ databases">
        <authorList>
            <person name="Tran Van P."/>
        </authorList>
    </citation>
    <scope>NUCLEOTIDE SEQUENCE</scope>
</reference>
<gene>
    <name evidence="8" type="ORF">ONB1V03_LOCUS15770</name>
</gene>
<dbReference type="InterPro" id="IPR042099">
    <property type="entry name" value="ANL_N_sf"/>
</dbReference>
<name>A0A7R9MH69_9ACAR</name>
<dbReference type="GO" id="GO:0005524">
    <property type="term" value="F:ATP binding"/>
    <property type="evidence" value="ECO:0007669"/>
    <property type="project" value="UniProtKB-KW"/>
</dbReference>
<evidence type="ECO:0000256" key="5">
    <source>
        <dbReference type="ARBA" id="ARBA00022840"/>
    </source>
</evidence>
<dbReference type="PROSITE" id="PS00455">
    <property type="entry name" value="AMP_BINDING"/>
    <property type="match status" value="1"/>
</dbReference>
<keyword evidence="9" id="KW-1185">Reference proteome</keyword>
<feature type="non-terminal residue" evidence="8">
    <location>
        <position position="1"/>
    </location>
</feature>
<dbReference type="InterPro" id="IPR000873">
    <property type="entry name" value="AMP-dep_synth/lig_dom"/>
</dbReference>
<dbReference type="PANTHER" id="PTHR24095">
    <property type="entry name" value="ACETYL-COENZYME A SYNTHETASE"/>
    <property type="match status" value="1"/>
</dbReference>
<keyword evidence="3" id="KW-0436">Ligase</keyword>
<evidence type="ECO:0000259" key="7">
    <source>
        <dbReference type="Pfam" id="PF00501"/>
    </source>
</evidence>
<proteinExistence type="inferred from homology"/>
<dbReference type="Gene3D" id="3.40.50.12780">
    <property type="entry name" value="N-terminal domain of ligase-like"/>
    <property type="match status" value="1"/>
</dbReference>
<evidence type="ECO:0000256" key="1">
    <source>
        <dbReference type="ARBA" id="ARBA00006432"/>
    </source>
</evidence>
<evidence type="ECO:0000313" key="9">
    <source>
        <dbReference type="Proteomes" id="UP000728032"/>
    </source>
</evidence>
<evidence type="ECO:0000256" key="4">
    <source>
        <dbReference type="ARBA" id="ARBA00022741"/>
    </source>
</evidence>
<dbReference type="EMBL" id="OC931560">
    <property type="protein sequence ID" value="CAD7659174.1"/>
    <property type="molecule type" value="Genomic_DNA"/>
</dbReference>
<dbReference type="GO" id="GO:0003987">
    <property type="term" value="F:acetate-CoA ligase activity"/>
    <property type="evidence" value="ECO:0007669"/>
    <property type="project" value="UniProtKB-EC"/>
</dbReference>
<dbReference type="InterPro" id="IPR020845">
    <property type="entry name" value="AMP-binding_CS"/>
</dbReference>
<dbReference type="Pfam" id="PF00501">
    <property type="entry name" value="AMP-binding"/>
    <property type="match status" value="1"/>
</dbReference>
<dbReference type="AlphaFoldDB" id="A0A7R9MH69"/>
<dbReference type="FunFam" id="3.40.50.12780:FF:000001">
    <property type="entry name" value="Acetyl-coenzyme A synthetase"/>
    <property type="match status" value="1"/>
</dbReference>
<keyword evidence="4" id="KW-0547">Nucleotide-binding</keyword>
<feature type="domain" description="AMP-dependent synthetase/ligase" evidence="7">
    <location>
        <begin position="55"/>
        <end position="447"/>
    </location>
</feature>
<keyword evidence="6" id="KW-0812">Transmembrane</keyword>
<sequence>MDIANEFYWKRSPNKPLVSYNFDASKGPIRVKWLDSALTNMCYNVLDRVVDKGLGDRVAYYWESNDDNSHRIVTYNNLLRDVCRFANALKSLGVKKGDRVAIYMSVAIELVVVMLSCARIGAIHTVIFAGFSAPALADRIMDANCILLVTADGAYRANKFIPLKSIADSALEICKRMNHKVIATIVSPHLKLYTAHGMDNNATINYDPKVDILWKDIMKSVSDSCEPEWMEAEDTLFILYTSGSTGKPKGIVHTIGGYLLYAYVTFKYVFNYTDGGVFFSTADLGWMAAHTFSVYGPLANACSVVLLEGTPVHPKPDRLWNIIDRLGVNIFYTAPTIIRSLMKFGDHYVRQHKRYSLKVLATAAEPINPEAWRWLWTVVGDQKCPVVDNYWQTETGGPMVACLPGATPMKPGSAAIPFFGVIPAILDGEGKELEGAATGQLVFKRPWPGIARTIDGKHEWYESTYFRKFVGYYWTGDGAQRDTDGYYWITGRTDDTLNVSGHLLSTVEVETAIVEHRAVAEAAAV</sequence>
<dbReference type="Proteomes" id="UP000728032">
    <property type="component" value="Unassembled WGS sequence"/>
</dbReference>
<dbReference type="PANTHER" id="PTHR24095:SF244">
    <property type="entry name" value="ACETYL-COENZYME A SYNTHETASE"/>
    <property type="match status" value="1"/>
</dbReference>
<comment type="similarity">
    <text evidence="1">Belongs to the ATP-dependent AMP-binding enzyme family.</text>
</comment>
<dbReference type="SUPFAM" id="SSF56801">
    <property type="entry name" value="Acetyl-CoA synthetase-like"/>
    <property type="match status" value="1"/>
</dbReference>
<evidence type="ECO:0000313" key="8">
    <source>
        <dbReference type="EMBL" id="CAD7659174.1"/>
    </source>
</evidence>
<keyword evidence="6" id="KW-1133">Transmembrane helix</keyword>
<accession>A0A7R9MH69</accession>
<evidence type="ECO:0000256" key="6">
    <source>
        <dbReference type="SAM" id="Phobius"/>
    </source>
</evidence>
<protein>
    <recommendedName>
        <fullName evidence="2">acetate--CoA ligase</fullName>
        <ecNumber evidence="2">6.2.1.1</ecNumber>
    </recommendedName>
</protein>